<dbReference type="RefSeq" id="WP_184746764.1">
    <property type="nucleotide sequence ID" value="NZ_JACHGJ010000003.1"/>
</dbReference>
<reference evidence="1 2" key="1">
    <citation type="submission" date="2020-08" db="EMBL/GenBank/DDBJ databases">
        <title>Genomic Encyclopedia of Type Strains, Phase IV (KMG-IV): sequencing the most valuable type-strain genomes for metagenomic binning, comparative biology and taxonomic classification.</title>
        <authorList>
            <person name="Goeker M."/>
        </authorList>
    </citation>
    <scope>NUCLEOTIDE SEQUENCE [LARGE SCALE GENOMIC DNA]</scope>
    <source>
        <strain evidence="1 2">DSM 2461</strain>
    </source>
</reference>
<name>A0A841R9C5_9SPIO</name>
<protein>
    <recommendedName>
        <fullName evidence="3">SCP2 domain-containing protein</fullName>
    </recommendedName>
</protein>
<dbReference type="EMBL" id="JACHGJ010000003">
    <property type="protein sequence ID" value="MBB6480505.1"/>
    <property type="molecule type" value="Genomic_DNA"/>
</dbReference>
<comment type="caution">
    <text evidence="1">The sequence shown here is derived from an EMBL/GenBank/DDBJ whole genome shotgun (WGS) entry which is preliminary data.</text>
</comment>
<dbReference type="AlphaFoldDB" id="A0A841R9C5"/>
<evidence type="ECO:0008006" key="3">
    <source>
        <dbReference type="Google" id="ProtNLM"/>
    </source>
</evidence>
<gene>
    <name evidence="1" type="ORF">HNR50_002168</name>
</gene>
<evidence type="ECO:0000313" key="1">
    <source>
        <dbReference type="EMBL" id="MBB6480505.1"/>
    </source>
</evidence>
<dbReference type="Proteomes" id="UP000587760">
    <property type="component" value="Unassembled WGS sequence"/>
</dbReference>
<proteinExistence type="predicted"/>
<evidence type="ECO:0000313" key="2">
    <source>
        <dbReference type="Proteomes" id="UP000587760"/>
    </source>
</evidence>
<organism evidence="1 2">
    <name type="scientific">Spirochaeta isovalerica</name>
    <dbReference type="NCBI Taxonomy" id="150"/>
    <lineage>
        <taxon>Bacteria</taxon>
        <taxon>Pseudomonadati</taxon>
        <taxon>Spirochaetota</taxon>
        <taxon>Spirochaetia</taxon>
        <taxon>Spirochaetales</taxon>
        <taxon>Spirochaetaceae</taxon>
        <taxon>Spirochaeta</taxon>
    </lineage>
</organism>
<sequence length="116" mass="13375">MMLYRELAIFLDELNFKINDGIERLINIVTESESFTVTIFNGKGFLSHTFCDDPHLAIRINEKHLRCMMDCRYGILDLYIKGKMKAGGDLPLLLSFVMAVGHYQETVSRDRLHCCV</sequence>
<dbReference type="SUPFAM" id="SSF55718">
    <property type="entry name" value="SCP-like"/>
    <property type="match status" value="1"/>
</dbReference>
<dbReference type="InterPro" id="IPR036527">
    <property type="entry name" value="SCP2_sterol-bd_dom_sf"/>
</dbReference>
<keyword evidence="2" id="KW-1185">Reference proteome</keyword>
<accession>A0A841R9C5</accession>